<dbReference type="EMBL" id="DQ415922">
    <property type="protein sequence ID" value="ABD96963.1"/>
    <property type="molecule type" value="Genomic_DNA"/>
</dbReference>
<name>Q1KUM3_9ROSI</name>
<dbReference type="SMART" id="SM00343">
    <property type="entry name" value="ZnF_C2HC"/>
    <property type="match status" value="1"/>
</dbReference>
<proteinExistence type="predicted"/>
<evidence type="ECO:0000313" key="4">
    <source>
        <dbReference type="EMBL" id="ABD96963.1"/>
    </source>
</evidence>
<evidence type="ECO:0000259" key="3">
    <source>
        <dbReference type="PROSITE" id="PS50158"/>
    </source>
</evidence>
<feature type="domain" description="CCHC-type" evidence="3">
    <location>
        <begin position="261"/>
        <end position="276"/>
    </location>
</feature>
<feature type="compositionally biased region" description="Low complexity" evidence="2">
    <location>
        <begin position="341"/>
        <end position="357"/>
    </location>
</feature>
<dbReference type="Pfam" id="PF00098">
    <property type="entry name" value="zf-CCHC"/>
    <property type="match status" value="1"/>
</dbReference>
<protein>
    <recommendedName>
        <fullName evidence="3">CCHC-type domain-containing protein</fullName>
    </recommendedName>
</protein>
<dbReference type="InterPro" id="IPR001878">
    <property type="entry name" value="Znf_CCHC"/>
</dbReference>
<sequence>MSAPLYRGLDVEKFDGKGDFSLWKEKMSISLEILGLGDTLEDDPSTWGVADEGSPQTPARETEDSGGLTSLSTGSLGPGAKGSGTPALKERQERSRRARNLIVLALADQVLRKVISERTAFGIWRKLERLHIEQSLPNRMYLMQRVSGFRMDSSRTIEENLDIFQKLLSDLHSLNVKVEEEYQAVYLLNSLPPAYEQLREVLKYSRATISVEEVKAAARMKELELLAQGTLTRGTGEGLVVKGKPEKSGGGKKKAKDQVECWYCGKKGHYKKECRSRRAKEETEGKGVVASVQEYDSEVLLVCSDYSSGGGSEVRSPRLGGVTSGRKLRGRGERGNAMSPGRVGEGSSARGVSSRGGARACTCSEPSVLQKKVEICWSLSSAKASRRSGGFESLGFSQRLTEGISVFV</sequence>
<reference evidence="4" key="1">
    <citation type="journal article" date="2006" name="Plant Cell">
        <title>Independent ancient polyploidy events in the sister families Brassicaceae and Cleomaceae.</title>
        <authorList>
            <person name="Schranz M.E."/>
            <person name="Mitchell-Olds T."/>
        </authorList>
    </citation>
    <scope>NUCLEOTIDE SEQUENCE</scope>
</reference>
<keyword evidence="1" id="KW-0863">Zinc-finger</keyword>
<organism evidence="4">
    <name type="scientific">Tarenaya spinosa</name>
    <dbReference type="NCBI Taxonomy" id="228870"/>
    <lineage>
        <taxon>Eukaryota</taxon>
        <taxon>Viridiplantae</taxon>
        <taxon>Streptophyta</taxon>
        <taxon>Embryophyta</taxon>
        <taxon>Tracheophyta</taxon>
        <taxon>Spermatophyta</taxon>
        <taxon>Magnoliopsida</taxon>
        <taxon>eudicotyledons</taxon>
        <taxon>Gunneridae</taxon>
        <taxon>Pentapetalae</taxon>
        <taxon>rosids</taxon>
        <taxon>malvids</taxon>
        <taxon>Brassicales</taxon>
        <taxon>Cleomaceae</taxon>
        <taxon>New World clade</taxon>
        <taxon>Tarenaya</taxon>
    </lineage>
</organism>
<keyword evidence="1" id="KW-0479">Metal-binding</keyword>
<dbReference type="SUPFAM" id="SSF57756">
    <property type="entry name" value="Retrovirus zinc finger-like domains"/>
    <property type="match status" value="1"/>
</dbReference>
<feature type="region of interest" description="Disordered" evidence="2">
    <location>
        <begin position="310"/>
        <end position="357"/>
    </location>
</feature>
<dbReference type="InterPro" id="IPR036875">
    <property type="entry name" value="Znf_CCHC_sf"/>
</dbReference>
<evidence type="ECO:0000256" key="2">
    <source>
        <dbReference type="SAM" id="MobiDB-lite"/>
    </source>
</evidence>
<dbReference type="GO" id="GO:0008270">
    <property type="term" value="F:zinc ion binding"/>
    <property type="evidence" value="ECO:0007669"/>
    <property type="project" value="UniProtKB-KW"/>
</dbReference>
<dbReference type="PROSITE" id="PS50158">
    <property type="entry name" value="ZF_CCHC"/>
    <property type="match status" value="1"/>
</dbReference>
<feature type="region of interest" description="Disordered" evidence="2">
    <location>
        <begin position="42"/>
        <end position="93"/>
    </location>
</feature>
<dbReference type="Gene3D" id="4.10.60.10">
    <property type="entry name" value="Zinc finger, CCHC-type"/>
    <property type="match status" value="1"/>
</dbReference>
<evidence type="ECO:0000256" key="1">
    <source>
        <dbReference type="PROSITE-ProRule" id="PRU00047"/>
    </source>
</evidence>
<dbReference type="Pfam" id="PF14223">
    <property type="entry name" value="Retrotran_gag_2"/>
    <property type="match status" value="1"/>
</dbReference>
<dbReference type="GO" id="GO:0003676">
    <property type="term" value="F:nucleic acid binding"/>
    <property type="evidence" value="ECO:0007669"/>
    <property type="project" value="InterPro"/>
</dbReference>
<dbReference type="AlphaFoldDB" id="Q1KUM3"/>
<feature type="compositionally biased region" description="Low complexity" evidence="2">
    <location>
        <begin position="65"/>
        <end position="75"/>
    </location>
</feature>
<accession>Q1KUM3</accession>
<keyword evidence="1" id="KW-0862">Zinc</keyword>